<reference evidence="2 3" key="1">
    <citation type="submission" date="2019-06" db="EMBL/GenBank/DDBJ databases">
        <title>Sorghum-associated microbial communities from plants grown in Nebraska, USA.</title>
        <authorList>
            <person name="Schachtman D."/>
        </authorList>
    </citation>
    <scope>NUCLEOTIDE SEQUENCE [LARGE SCALE GENOMIC DNA]</scope>
    <source>
        <strain evidence="2 3">1225</strain>
    </source>
</reference>
<dbReference type="PANTHER" id="PTHR43798:SF29">
    <property type="entry name" value="AB HYDROLASE-1 DOMAIN-CONTAINING PROTEIN"/>
    <property type="match status" value="1"/>
</dbReference>
<dbReference type="OrthoDB" id="5491135at2"/>
<protein>
    <submittedName>
        <fullName evidence="2">Pimeloyl-ACP methyl ester carboxylesterase</fullName>
    </submittedName>
</protein>
<evidence type="ECO:0000313" key="2">
    <source>
        <dbReference type="EMBL" id="TWF59216.1"/>
    </source>
</evidence>
<name>A0A561R9C9_9HYPH</name>
<organism evidence="2 3">
    <name type="scientific">Neorhizobium alkalisoli</name>
    <dbReference type="NCBI Taxonomy" id="528178"/>
    <lineage>
        <taxon>Bacteria</taxon>
        <taxon>Pseudomonadati</taxon>
        <taxon>Pseudomonadota</taxon>
        <taxon>Alphaproteobacteria</taxon>
        <taxon>Hyphomicrobiales</taxon>
        <taxon>Rhizobiaceae</taxon>
        <taxon>Rhizobium/Agrobacterium group</taxon>
        <taxon>Neorhizobium</taxon>
    </lineage>
</organism>
<gene>
    <name evidence="2" type="ORF">FHW37_1011022</name>
</gene>
<dbReference type="Pfam" id="PF12697">
    <property type="entry name" value="Abhydrolase_6"/>
    <property type="match status" value="1"/>
</dbReference>
<dbReference type="RefSeq" id="WP_145633323.1">
    <property type="nucleotide sequence ID" value="NZ_VIWP01000001.1"/>
</dbReference>
<keyword evidence="3" id="KW-1185">Reference proteome</keyword>
<dbReference type="InterPro" id="IPR000073">
    <property type="entry name" value="AB_hydrolase_1"/>
</dbReference>
<dbReference type="InterPro" id="IPR029058">
    <property type="entry name" value="AB_hydrolase_fold"/>
</dbReference>
<sequence>MQLLLLPGFMLDSDLWKDVEPLLEPLGDIYHADLSKDASIPDMARRALAEISGQFVVVGFSMGGYVAREIVRQAPERVSALILVATSARGDDEVQARRKAALVGQKAVEAFKGLSTAAVRSSLHPDNAGRNDLVSRIQEMGQRLGGEVFLRQSLLERHDERSSLSNIECPTLVIAGDVDRLRSREEAAELQDGIKGSTLQVVGGTGHMIPMEAPGELAEIIITWLANLFPDKK</sequence>
<proteinExistence type="predicted"/>
<accession>A0A561R9C9</accession>
<dbReference type="Proteomes" id="UP000320653">
    <property type="component" value="Unassembled WGS sequence"/>
</dbReference>
<dbReference type="InterPro" id="IPR050266">
    <property type="entry name" value="AB_hydrolase_sf"/>
</dbReference>
<dbReference type="EMBL" id="VIWP01000001">
    <property type="protein sequence ID" value="TWF59216.1"/>
    <property type="molecule type" value="Genomic_DNA"/>
</dbReference>
<dbReference type="AlphaFoldDB" id="A0A561R9C9"/>
<dbReference type="SUPFAM" id="SSF53474">
    <property type="entry name" value="alpha/beta-Hydrolases"/>
    <property type="match status" value="1"/>
</dbReference>
<evidence type="ECO:0000313" key="3">
    <source>
        <dbReference type="Proteomes" id="UP000320653"/>
    </source>
</evidence>
<comment type="caution">
    <text evidence="2">The sequence shown here is derived from an EMBL/GenBank/DDBJ whole genome shotgun (WGS) entry which is preliminary data.</text>
</comment>
<dbReference type="Gene3D" id="3.40.50.1820">
    <property type="entry name" value="alpha/beta hydrolase"/>
    <property type="match status" value="1"/>
</dbReference>
<dbReference type="PRINTS" id="PR00111">
    <property type="entry name" value="ABHYDROLASE"/>
</dbReference>
<evidence type="ECO:0000259" key="1">
    <source>
        <dbReference type="Pfam" id="PF12697"/>
    </source>
</evidence>
<dbReference type="PANTHER" id="PTHR43798">
    <property type="entry name" value="MONOACYLGLYCEROL LIPASE"/>
    <property type="match status" value="1"/>
</dbReference>
<feature type="domain" description="AB hydrolase-1" evidence="1">
    <location>
        <begin position="3"/>
        <end position="219"/>
    </location>
</feature>